<keyword evidence="3" id="KW-1185">Reference proteome</keyword>
<comment type="caution">
    <text evidence="2">The sequence shown here is derived from an EMBL/GenBank/DDBJ whole genome shotgun (WGS) entry which is preliminary data.</text>
</comment>
<reference evidence="2 3" key="1">
    <citation type="submission" date="2020-08" db="EMBL/GenBank/DDBJ databases">
        <title>Sequencing the genomes of 1000 actinobacteria strains.</title>
        <authorList>
            <person name="Klenk H.-P."/>
        </authorList>
    </citation>
    <scope>NUCLEOTIDE SEQUENCE [LARGE SCALE GENOMIC DNA]</scope>
    <source>
        <strain evidence="2 3">DSM 22826</strain>
    </source>
</reference>
<dbReference type="SUPFAM" id="SSF53474">
    <property type="entry name" value="alpha/beta-Hydrolases"/>
    <property type="match status" value="1"/>
</dbReference>
<evidence type="ECO:0008006" key="4">
    <source>
        <dbReference type="Google" id="ProtNLM"/>
    </source>
</evidence>
<evidence type="ECO:0000313" key="2">
    <source>
        <dbReference type="EMBL" id="MBB2994798.1"/>
    </source>
</evidence>
<sequence>MGYDSRGGIKSIDFSCAELERAGAGLDASAVFLGEASLLLGAPGLSIPAAALGTVTLRFRLLEAQREFAALLVTSLRLAAESAALALKVSTARGIYELAEARAAAAANHAGTAALGWQLLRDLAGPNRRPGTLTTEGLVAQLPELLAKLAILLPGPGGAGAGFLLPMLRDRQPGGLFDDAAARRLYPLLGQATIDAELVRVGPVDVESVRASAPAKLAPGIAGLMDLQERAEQAPPGSLLITTVPTDAGPLHIVTIPGTQEAELFDPALLPRLPGREAGLPLRQNPWDVGGIVESMGMGSQHTAAAVQRALGEAGAHPGDRVILSGYSQGGIHAANLASDPRIAGPYAVRYVFSAGSPVAGIELPASVRGLHLEDRGDPVPGADGAPNPAVRNRVTVSFDAASGGAEGPVAGFGPAHRLSNYAGHAAKLSATNDPAVGEAVGALGVLFTGAGAATVRTVQLRRAVPVPVMRAVPPAGNRRKAGPRRDWAPGA</sequence>
<dbReference type="EMBL" id="JACHVS010000001">
    <property type="protein sequence ID" value="MBB2994798.1"/>
    <property type="molecule type" value="Genomic_DNA"/>
</dbReference>
<evidence type="ECO:0000256" key="1">
    <source>
        <dbReference type="SAM" id="MobiDB-lite"/>
    </source>
</evidence>
<feature type="region of interest" description="Disordered" evidence="1">
    <location>
        <begin position="472"/>
        <end position="492"/>
    </location>
</feature>
<dbReference type="Proteomes" id="UP000523000">
    <property type="component" value="Unassembled WGS sequence"/>
</dbReference>
<proteinExistence type="predicted"/>
<dbReference type="InterPro" id="IPR029058">
    <property type="entry name" value="AB_hydrolase_fold"/>
</dbReference>
<dbReference type="Gene3D" id="3.40.50.1820">
    <property type="entry name" value="alpha/beta hydrolase"/>
    <property type="match status" value="1"/>
</dbReference>
<protein>
    <recommendedName>
        <fullName evidence="4">PE-PPE domain-containing protein</fullName>
    </recommendedName>
</protein>
<gene>
    <name evidence="2" type="ORF">E9229_000989</name>
</gene>
<evidence type="ECO:0000313" key="3">
    <source>
        <dbReference type="Proteomes" id="UP000523000"/>
    </source>
</evidence>
<accession>A0A839QEU9</accession>
<dbReference type="AlphaFoldDB" id="A0A839QEU9"/>
<organism evidence="2 3">
    <name type="scientific">Paeniglutamicibacter cryotolerans</name>
    <dbReference type="NCBI Taxonomy" id="670079"/>
    <lineage>
        <taxon>Bacteria</taxon>
        <taxon>Bacillati</taxon>
        <taxon>Actinomycetota</taxon>
        <taxon>Actinomycetes</taxon>
        <taxon>Micrococcales</taxon>
        <taxon>Micrococcaceae</taxon>
        <taxon>Paeniglutamicibacter</taxon>
    </lineage>
</organism>
<name>A0A839QEU9_9MICC</name>
<dbReference type="RefSeq" id="WP_183510134.1">
    <property type="nucleotide sequence ID" value="NZ_BAABGK010000036.1"/>
</dbReference>